<keyword evidence="8" id="KW-1185">Reference proteome</keyword>
<feature type="active site" evidence="4">
    <location>
        <position position="67"/>
    </location>
</feature>
<dbReference type="GO" id="GO:0004601">
    <property type="term" value="F:peroxidase activity"/>
    <property type="evidence" value="ECO:0007669"/>
    <property type="project" value="UniProtKB-KW"/>
</dbReference>
<accession>A0A411Z2B5</accession>
<dbReference type="PRINTS" id="PR01011">
    <property type="entry name" value="GLUTPROXDASE"/>
</dbReference>
<comment type="caution">
    <text evidence="7">The sequence shown here is derived from an EMBL/GenBank/DDBJ whole genome shotgun (WGS) entry which is preliminary data.</text>
</comment>
<dbReference type="CDD" id="cd00340">
    <property type="entry name" value="GSH_Peroxidase"/>
    <property type="match status" value="1"/>
</dbReference>
<dbReference type="PANTHER" id="PTHR11592">
    <property type="entry name" value="GLUTATHIONE PEROXIDASE"/>
    <property type="match status" value="1"/>
</dbReference>
<dbReference type="OrthoDB" id="9785502at2"/>
<evidence type="ECO:0000256" key="3">
    <source>
        <dbReference type="ARBA" id="ARBA00023002"/>
    </source>
</evidence>
<gene>
    <name evidence="7" type="ORF">D1012_11140</name>
</gene>
<dbReference type="PROSITE" id="PS51355">
    <property type="entry name" value="GLUTATHIONE_PEROXID_3"/>
    <property type="match status" value="1"/>
</dbReference>
<evidence type="ECO:0000256" key="1">
    <source>
        <dbReference type="ARBA" id="ARBA00006926"/>
    </source>
</evidence>
<dbReference type="RefSeq" id="WP_118152346.1">
    <property type="nucleotide sequence ID" value="NZ_QWEY01000005.1"/>
</dbReference>
<dbReference type="PROSITE" id="PS00460">
    <property type="entry name" value="GLUTATHIONE_PEROXID_1"/>
    <property type="match status" value="1"/>
</dbReference>
<proteinExistence type="inferred from homology"/>
<keyword evidence="2 5" id="KW-0575">Peroxidase</keyword>
<evidence type="ECO:0000256" key="4">
    <source>
        <dbReference type="PIRSR" id="PIRSR000303-1"/>
    </source>
</evidence>
<protein>
    <recommendedName>
        <fullName evidence="5">Glutathione peroxidase</fullName>
    </recommendedName>
</protein>
<name>A0A411Z2B5_9RHOB</name>
<evidence type="ECO:0000256" key="6">
    <source>
        <dbReference type="SAM" id="SignalP"/>
    </source>
</evidence>
<keyword evidence="6" id="KW-0732">Signal</keyword>
<dbReference type="InterPro" id="IPR000889">
    <property type="entry name" value="Glutathione_peroxidase"/>
</dbReference>
<evidence type="ECO:0000313" key="8">
    <source>
        <dbReference type="Proteomes" id="UP000284547"/>
    </source>
</evidence>
<dbReference type="GO" id="GO:0034599">
    <property type="term" value="P:cellular response to oxidative stress"/>
    <property type="evidence" value="ECO:0007669"/>
    <property type="project" value="TreeGrafter"/>
</dbReference>
<comment type="similarity">
    <text evidence="1 5">Belongs to the glutathione peroxidase family.</text>
</comment>
<dbReference type="AlphaFoldDB" id="A0A411Z2B5"/>
<dbReference type="InterPro" id="IPR029759">
    <property type="entry name" value="GPX_AS"/>
</dbReference>
<evidence type="ECO:0000313" key="7">
    <source>
        <dbReference type="EMBL" id="RGP37207.1"/>
    </source>
</evidence>
<dbReference type="Gene3D" id="3.40.30.10">
    <property type="entry name" value="Glutaredoxin"/>
    <property type="match status" value="1"/>
</dbReference>
<evidence type="ECO:0000256" key="5">
    <source>
        <dbReference type="RuleBase" id="RU000499"/>
    </source>
</evidence>
<dbReference type="Pfam" id="PF00255">
    <property type="entry name" value="GSHPx"/>
    <property type="match status" value="1"/>
</dbReference>
<keyword evidence="3 5" id="KW-0560">Oxidoreductase</keyword>
<sequence>MRRRTFLHKAAQNGVVLGLAATGLLAASGAAKAAAGGFSFASIDGGWIDLDDWRGHPVLVVNTASLCGFAGQFDDLQALHDRYGARGLLVLAVPSDDFNQELADAQAVKEYCAIRFDLTLAMTDITHVRGGQAHPFYRWLATEHGFAPGWNFNKVLLGPGGEVLGTWGASVNPISTAITGRIEPLLR</sequence>
<dbReference type="PANTHER" id="PTHR11592:SF78">
    <property type="entry name" value="GLUTATHIONE PEROXIDASE"/>
    <property type="match status" value="1"/>
</dbReference>
<feature type="signal peptide" evidence="6">
    <location>
        <begin position="1"/>
        <end position="33"/>
    </location>
</feature>
<feature type="chain" id="PRO_5019521617" description="Glutathione peroxidase" evidence="6">
    <location>
        <begin position="34"/>
        <end position="187"/>
    </location>
</feature>
<reference evidence="7 8" key="1">
    <citation type="submission" date="2018-08" db="EMBL/GenBank/DDBJ databases">
        <title>Flavobacterium tibetense sp. nov., isolated from a wetland YonghuCo on Tibetan Plateau.</title>
        <authorList>
            <person name="Phurbu D."/>
            <person name="Lu H."/>
            <person name="Xing P."/>
        </authorList>
    </citation>
    <scope>NUCLEOTIDE SEQUENCE [LARGE SCALE GENOMIC DNA]</scope>
    <source>
        <strain evidence="7 8">DJC</strain>
    </source>
</reference>
<dbReference type="EMBL" id="QWEY01000005">
    <property type="protein sequence ID" value="RGP37207.1"/>
    <property type="molecule type" value="Genomic_DNA"/>
</dbReference>
<dbReference type="SUPFAM" id="SSF52833">
    <property type="entry name" value="Thioredoxin-like"/>
    <property type="match status" value="1"/>
</dbReference>
<organism evidence="7 8">
    <name type="scientific">Pseudotabrizicola alkalilacus</name>
    <dbReference type="NCBI Taxonomy" id="2305252"/>
    <lineage>
        <taxon>Bacteria</taxon>
        <taxon>Pseudomonadati</taxon>
        <taxon>Pseudomonadota</taxon>
        <taxon>Alphaproteobacteria</taxon>
        <taxon>Rhodobacterales</taxon>
        <taxon>Paracoccaceae</taxon>
        <taxon>Pseudotabrizicola</taxon>
    </lineage>
</organism>
<evidence type="ECO:0000256" key="2">
    <source>
        <dbReference type="ARBA" id="ARBA00022559"/>
    </source>
</evidence>
<dbReference type="PIRSF" id="PIRSF000303">
    <property type="entry name" value="Glutathion_perox"/>
    <property type="match status" value="1"/>
</dbReference>
<dbReference type="Proteomes" id="UP000284547">
    <property type="component" value="Unassembled WGS sequence"/>
</dbReference>
<dbReference type="InterPro" id="IPR036249">
    <property type="entry name" value="Thioredoxin-like_sf"/>
</dbReference>